<organism evidence="1 2">
    <name type="scientific">Paraglaciecola aquimarina</name>
    <dbReference type="NCBI Taxonomy" id="1235557"/>
    <lineage>
        <taxon>Bacteria</taxon>
        <taxon>Pseudomonadati</taxon>
        <taxon>Pseudomonadota</taxon>
        <taxon>Gammaproteobacteria</taxon>
        <taxon>Alteromonadales</taxon>
        <taxon>Alteromonadaceae</taxon>
        <taxon>Paraglaciecola</taxon>
    </lineage>
</organism>
<accession>A0ABU3T1C4</accession>
<sequence length="94" mass="10958">MKTVQEWHNVESTGSLCALVNCWWNAAPKRIESPMQALLHAFYSISSLPDNEREAWQAFFEYFVFQPDEPALSHLTDEEKGLFQTSLQHCQQLR</sequence>
<gene>
    <name evidence="1" type="ORF">RS130_21225</name>
</gene>
<name>A0ABU3T1C4_9ALTE</name>
<dbReference type="Proteomes" id="UP001247805">
    <property type="component" value="Unassembled WGS sequence"/>
</dbReference>
<dbReference type="EMBL" id="JAWDIO010000002">
    <property type="protein sequence ID" value="MDU0356076.1"/>
    <property type="molecule type" value="Genomic_DNA"/>
</dbReference>
<comment type="caution">
    <text evidence="1">The sequence shown here is derived from an EMBL/GenBank/DDBJ whole genome shotgun (WGS) entry which is preliminary data.</text>
</comment>
<protein>
    <submittedName>
        <fullName evidence="1">Uncharacterized protein</fullName>
    </submittedName>
</protein>
<evidence type="ECO:0000313" key="2">
    <source>
        <dbReference type="Proteomes" id="UP001247805"/>
    </source>
</evidence>
<proteinExistence type="predicted"/>
<reference evidence="1 2" key="1">
    <citation type="submission" date="2023-10" db="EMBL/GenBank/DDBJ databases">
        <title>Glaciecola aquimarina strain GGW-M5 nov., isolated from a coastal seawater.</title>
        <authorList>
            <person name="Bayburt H."/>
            <person name="Kim J.M."/>
            <person name="Choi B.J."/>
            <person name="Jeon C.O."/>
        </authorList>
    </citation>
    <scope>NUCLEOTIDE SEQUENCE [LARGE SCALE GENOMIC DNA]</scope>
    <source>
        <strain evidence="1 2">KCTC 32108</strain>
    </source>
</reference>
<evidence type="ECO:0000313" key="1">
    <source>
        <dbReference type="EMBL" id="MDU0356076.1"/>
    </source>
</evidence>
<keyword evidence="2" id="KW-1185">Reference proteome</keyword>
<dbReference type="RefSeq" id="WP_316027584.1">
    <property type="nucleotide sequence ID" value="NZ_JAWDIO010000002.1"/>
</dbReference>